<protein>
    <submittedName>
        <fullName evidence="2">Uncharacterized protein</fullName>
    </submittedName>
</protein>
<name>A0A0G0T8P7_9BACT</name>
<comment type="caution">
    <text evidence="2">The sequence shown here is derived from an EMBL/GenBank/DDBJ whole genome shotgun (WGS) entry which is preliminary data.</text>
</comment>
<dbReference type="Proteomes" id="UP000034539">
    <property type="component" value="Unassembled WGS sequence"/>
</dbReference>
<evidence type="ECO:0000313" key="3">
    <source>
        <dbReference type="Proteomes" id="UP000034539"/>
    </source>
</evidence>
<feature type="transmembrane region" description="Helical" evidence="1">
    <location>
        <begin position="175"/>
        <end position="196"/>
    </location>
</feature>
<keyword evidence="1" id="KW-0472">Membrane</keyword>
<dbReference type="AlphaFoldDB" id="A0A0G0T8P7"/>
<dbReference type="EMBL" id="LBXN01000004">
    <property type="protein sequence ID" value="KKR34237.1"/>
    <property type="molecule type" value="Genomic_DNA"/>
</dbReference>
<evidence type="ECO:0000313" key="2">
    <source>
        <dbReference type="EMBL" id="KKR34237.1"/>
    </source>
</evidence>
<sequence>MNNFTQILSEVFEVFSIKEPFLSLKESNYFLLDKFNILKILKLEEKENIPVQLDKLRTLVNNLDYHLLRLNHLGVGYLVKDIDREILKYKESIDPEKYEIVSEQSDDPSVGWYFIKELNKDLPMFEISLSKKFFPRWTPHFQIDFDTDLTIQELSYYMNVLGSNFFDWRLDIPNYGVVVVMGVLGVVDGITIRLGLGTSLRKSIKRRKI</sequence>
<organism evidence="2 3">
    <name type="scientific">Candidatus Gottesmanbacteria bacterium GW2011_GWC2_39_8</name>
    <dbReference type="NCBI Taxonomy" id="1618450"/>
    <lineage>
        <taxon>Bacteria</taxon>
        <taxon>Candidatus Gottesmaniibacteriota</taxon>
    </lineage>
</organism>
<accession>A0A0G0T8P7</accession>
<keyword evidence="1" id="KW-1133">Transmembrane helix</keyword>
<reference evidence="2 3" key="1">
    <citation type="journal article" date="2015" name="Nature">
        <title>rRNA introns, odd ribosomes, and small enigmatic genomes across a large radiation of phyla.</title>
        <authorList>
            <person name="Brown C.T."/>
            <person name="Hug L.A."/>
            <person name="Thomas B.C."/>
            <person name="Sharon I."/>
            <person name="Castelle C.J."/>
            <person name="Singh A."/>
            <person name="Wilkins M.J."/>
            <person name="Williams K.H."/>
            <person name="Banfield J.F."/>
        </authorList>
    </citation>
    <scope>NUCLEOTIDE SEQUENCE [LARGE SCALE GENOMIC DNA]</scope>
</reference>
<gene>
    <name evidence="2" type="ORF">UT63_C0004G0024</name>
</gene>
<evidence type="ECO:0000256" key="1">
    <source>
        <dbReference type="SAM" id="Phobius"/>
    </source>
</evidence>
<keyword evidence="1" id="KW-0812">Transmembrane</keyword>
<proteinExistence type="predicted"/>